<proteinExistence type="predicted"/>
<organism evidence="2 3">
    <name type="scientific">Salinisphaera orenii MK-B5</name>
    <dbReference type="NCBI Taxonomy" id="856730"/>
    <lineage>
        <taxon>Bacteria</taxon>
        <taxon>Pseudomonadati</taxon>
        <taxon>Pseudomonadota</taxon>
        <taxon>Gammaproteobacteria</taxon>
        <taxon>Salinisphaerales</taxon>
        <taxon>Salinisphaeraceae</taxon>
        <taxon>Salinisphaera</taxon>
    </lineage>
</organism>
<dbReference type="Pfam" id="PF23562">
    <property type="entry name" value="AMP-binding_C_3"/>
    <property type="match status" value="1"/>
</dbReference>
<reference evidence="2 3" key="1">
    <citation type="submission" date="2013-10" db="EMBL/GenBank/DDBJ databases">
        <title>Salinisphaera orenii MK-B5 Genome Sequencing.</title>
        <authorList>
            <person name="Lai Q."/>
            <person name="Li C."/>
            <person name="Shao Z."/>
        </authorList>
    </citation>
    <scope>NUCLEOTIDE SEQUENCE [LARGE SCALE GENOMIC DNA]</scope>
    <source>
        <strain evidence="2 3">MK-B5</strain>
    </source>
</reference>
<comment type="caution">
    <text evidence="2">The sequence shown here is derived from an EMBL/GenBank/DDBJ whole genome shotgun (WGS) entry which is preliminary data.</text>
</comment>
<dbReference type="AlphaFoldDB" id="A0A423PPX6"/>
<dbReference type="Proteomes" id="UP000283993">
    <property type="component" value="Unassembled WGS sequence"/>
</dbReference>
<keyword evidence="3" id="KW-1185">Reference proteome</keyword>
<evidence type="ECO:0000259" key="1">
    <source>
        <dbReference type="Pfam" id="PF00501"/>
    </source>
</evidence>
<dbReference type="SUPFAM" id="SSF56801">
    <property type="entry name" value="Acetyl-CoA synthetase-like"/>
    <property type="match status" value="1"/>
</dbReference>
<feature type="domain" description="AMP-dependent synthetase/ligase" evidence="1">
    <location>
        <begin position="49"/>
        <end position="427"/>
    </location>
</feature>
<dbReference type="EMBL" id="AYKH01000012">
    <property type="protein sequence ID" value="ROO27608.1"/>
    <property type="molecule type" value="Genomic_DNA"/>
</dbReference>
<dbReference type="Gene3D" id="3.40.50.12780">
    <property type="entry name" value="N-terminal domain of ligase-like"/>
    <property type="match status" value="1"/>
</dbReference>
<evidence type="ECO:0000313" key="3">
    <source>
        <dbReference type="Proteomes" id="UP000283993"/>
    </source>
</evidence>
<dbReference type="InterPro" id="IPR042099">
    <property type="entry name" value="ANL_N_sf"/>
</dbReference>
<dbReference type="PANTHER" id="PTHR24096">
    <property type="entry name" value="LONG-CHAIN-FATTY-ACID--COA LIGASE"/>
    <property type="match status" value="1"/>
</dbReference>
<dbReference type="PANTHER" id="PTHR24096:SF420">
    <property type="entry name" value="LONG-CHAIN-FATTY-ACID--COA LIGASE-RELATED"/>
    <property type="match status" value="1"/>
</dbReference>
<dbReference type="Pfam" id="PF00501">
    <property type="entry name" value="AMP-binding"/>
    <property type="match status" value="1"/>
</dbReference>
<accession>A0A423PPX6</accession>
<dbReference type="GO" id="GO:0016405">
    <property type="term" value="F:CoA-ligase activity"/>
    <property type="evidence" value="ECO:0007669"/>
    <property type="project" value="TreeGrafter"/>
</dbReference>
<protein>
    <submittedName>
        <fullName evidence="2">Feruloyl-CoA synthase</fullName>
    </submittedName>
</protein>
<evidence type="ECO:0000313" key="2">
    <source>
        <dbReference type="EMBL" id="ROO27608.1"/>
    </source>
</evidence>
<dbReference type="RefSeq" id="WP_123630801.1">
    <property type="nucleotide sequence ID" value="NZ_AYKH01000012.1"/>
</dbReference>
<dbReference type="PROSITE" id="PS00455">
    <property type="entry name" value="AMP_BINDING"/>
    <property type="match status" value="1"/>
</dbReference>
<sequence>MSEPRYRETALGRWSCHVETAADGAIYMRPNQGLEAYPERLLDRLIDGAQAYPDRSLVARRDADEAWRHVSYGEMLDRVRRIASALRERDLSAERPLLILSENSIEHLVLAFGAMYAGIPHCPLSPAASLRSSDYFKVAHAMRLLTPGLVFADDLNAYAPAIAATVDADTEVVGVRGTLESRAHTDFAELERHPAADDIDEVHAATGPDTVAKFLFTSGSTSLPKAVTTTQRMLCSNQQMLLQTFPFMAETPPVLVDWLPWNHTFGGSHNVGIVVYNGGTLYIDEGKPTPALFGETLRNLREISPTLYLNVPGCWEKLTRALETEPDLRRVFYKRLELKFFAAAGLAQSVWDRLDAIAEQECGERIPFMSGLGATETAPSAMFTTGGDLRAGAVGLPCPGSTLKLVPIEDQRYEARFAGPHVMPGYWRNADKSAEAFDDEQFYSSGDALEFADPHVPNRGLFFAGRIAENFKLSSGSFVATGALRGRVLGVAAPYFQDVVITGADRADIGLLIFADAQACQELADTRQAMNEEQLAACASIQRHFAELIAQVNRQATGSATRIARACILAEPPSFDAQEVTDKGSINQRRVLARRAELVDALHEDSAPHQLSID</sequence>
<name>A0A423PPX6_9GAMM</name>
<dbReference type="InterPro" id="IPR000873">
    <property type="entry name" value="AMP-dep_synth/lig_dom"/>
</dbReference>
<dbReference type="InterPro" id="IPR020845">
    <property type="entry name" value="AMP-binding_CS"/>
</dbReference>
<gene>
    <name evidence="2" type="ORF">SAOR_07040</name>
</gene>